<dbReference type="AlphaFoldDB" id="A0A1Z4KJL9"/>
<dbReference type="EMBL" id="AP018216">
    <property type="protein sequence ID" value="BAY69180.1"/>
    <property type="molecule type" value="Genomic_DNA"/>
</dbReference>
<evidence type="ECO:0000313" key="3">
    <source>
        <dbReference type="Proteomes" id="UP000217507"/>
    </source>
</evidence>
<keyword evidence="1" id="KW-0812">Transmembrane</keyword>
<gene>
    <name evidence="2" type="ORF">NIES23_19730</name>
</gene>
<organism evidence="2 3">
    <name type="scientific">Trichormus variabilis NIES-23</name>
    <dbReference type="NCBI Taxonomy" id="1973479"/>
    <lineage>
        <taxon>Bacteria</taxon>
        <taxon>Bacillati</taxon>
        <taxon>Cyanobacteriota</taxon>
        <taxon>Cyanophyceae</taxon>
        <taxon>Nostocales</taxon>
        <taxon>Nostocaceae</taxon>
        <taxon>Trichormus</taxon>
    </lineage>
</organism>
<protein>
    <submittedName>
        <fullName evidence="2">Uncharacterized protein</fullName>
    </submittedName>
</protein>
<evidence type="ECO:0000313" key="2">
    <source>
        <dbReference type="EMBL" id="BAY69180.1"/>
    </source>
</evidence>
<accession>A0A1Z4KJL9</accession>
<proteinExistence type="predicted"/>
<reference evidence="2 3" key="1">
    <citation type="submission" date="2017-06" db="EMBL/GenBank/DDBJ databases">
        <title>Genome sequencing of cyanobaciteial culture collection at National Institute for Environmental Studies (NIES).</title>
        <authorList>
            <person name="Hirose Y."/>
            <person name="Shimura Y."/>
            <person name="Fujisawa T."/>
            <person name="Nakamura Y."/>
            <person name="Kawachi M."/>
        </authorList>
    </citation>
    <scope>NUCLEOTIDE SEQUENCE [LARGE SCALE GENOMIC DNA]</scope>
    <source>
        <strain evidence="2 3">NIES-23</strain>
    </source>
</reference>
<evidence type="ECO:0000256" key="1">
    <source>
        <dbReference type="SAM" id="Phobius"/>
    </source>
</evidence>
<feature type="transmembrane region" description="Helical" evidence="1">
    <location>
        <begin position="14"/>
        <end position="37"/>
    </location>
</feature>
<name>A0A1Z4KJL9_ANAVA</name>
<sequence>MKRSLTLGQNPSHLVKITMIVLLSLGSVGVVGGSFFIRKAFITTSQSEIVTDTSRYKEIRHQLWSSQDDIKHFPSEIPAGVKNERLAYAPGSSQTGSYFQVRLKKSPEQIQQLLDQYRKLAKHQYRGGDTNIHANLPNGVPTTFFYTSESAAESFPPSYEILVLNAKDKGRPGFKWNHGDSYGVAIDSSASEIIYWAEKW</sequence>
<keyword evidence="1" id="KW-0472">Membrane</keyword>
<dbReference type="Proteomes" id="UP000217507">
    <property type="component" value="Chromosome"/>
</dbReference>
<keyword evidence="1" id="KW-1133">Transmembrane helix</keyword>